<sequence length="293" mass="30441">MSDAMIAFINTTFVPVGLMLIMFSMGLTLRLGDFGQVFRDGRAPLAGLAGQLLAMPLLGLAIGILFGLPPELALGVFILGICPAGTTSNALTFIARGNVALAVVLTALSSIVTVFSIPVLLQWGLRHFGLEGTVPALSMADTMLQLARITVLPVAVGMLVCRFAPDAARKMSGWLRPVSMIVLFGVIAFAVGVSAEMVLANLLSAGPAVWTMNIAAMAVGLGIGRACGVGSRDAMTLAIEVGVQNVTLATFLTLTVLGSLPLAVTQNIYGVAMILNAVLLVRWFRARTAGESA</sequence>
<dbReference type="Proteomes" id="UP000276029">
    <property type="component" value="Unassembled WGS sequence"/>
</dbReference>
<evidence type="ECO:0000313" key="8">
    <source>
        <dbReference type="Proteomes" id="UP000275727"/>
    </source>
</evidence>
<proteinExistence type="predicted"/>
<dbReference type="PANTHER" id="PTHR10361">
    <property type="entry name" value="SODIUM-BILE ACID COTRANSPORTER"/>
    <property type="match status" value="1"/>
</dbReference>
<keyword evidence="3 5" id="KW-1133">Transmembrane helix</keyword>
<dbReference type="RefSeq" id="WP_121050916.1">
    <property type="nucleotide sequence ID" value="NZ_AP018711.1"/>
</dbReference>
<evidence type="ECO:0000313" key="6">
    <source>
        <dbReference type="EMBL" id="BBE32708.1"/>
    </source>
</evidence>
<reference evidence="6 8" key="1">
    <citation type="submission" date="2018-06" db="EMBL/GenBank/DDBJ databases">
        <title>Complete Genome Sequence of the Microcystin-Degrading Bacterium Sphingosinicella microcystinivorans Strain B-9.</title>
        <authorList>
            <person name="Jin H."/>
            <person name="Nishizawa T."/>
            <person name="Guo Y."/>
            <person name="Nishizawa A."/>
            <person name="Park H."/>
            <person name="Kato H."/>
            <person name="Tsuji K."/>
            <person name="Harada K."/>
        </authorList>
    </citation>
    <scope>NUCLEOTIDE SEQUENCE [LARGE SCALE GENOMIC DNA]</scope>
    <source>
        <strain evidence="6 8">B9</strain>
    </source>
</reference>
<keyword evidence="9" id="KW-1185">Reference proteome</keyword>
<keyword evidence="2 5" id="KW-0812">Transmembrane</keyword>
<comment type="subcellular location">
    <subcellularLocation>
        <location evidence="1">Membrane</location>
        <topology evidence="1">Multi-pass membrane protein</topology>
    </subcellularLocation>
</comment>
<feature type="transmembrane region" description="Helical" evidence="5">
    <location>
        <begin position="266"/>
        <end position="284"/>
    </location>
</feature>
<evidence type="ECO:0000256" key="2">
    <source>
        <dbReference type="ARBA" id="ARBA00022692"/>
    </source>
</evidence>
<dbReference type="InterPro" id="IPR002657">
    <property type="entry name" value="BilAc:Na_symport/Acr3"/>
</dbReference>
<dbReference type="InterPro" id="IPR038770">
    <property type="entry name" value="Na+/solute_symporter_sf"/>
</dbReference>
<dbReference type="EMBL" id="RBWX01000008">
    <property type="protein sequence ID" value="RKS88953.1"/>
    <property type="molecule type" value="Genomic_DNA"/>
</dbReference>
<dbReference type="Proteomes" id="UP000275727">
    <property type="component" value="Chromosome"/>
</dbReference>
<evidence type="ECO:0000313" key="7">
    <source>
        <dbReference type="EMBL" id="RKS88953.1"/>
    </source>
</evidence>
<dbReference type="KEGG" id="smic:SmB9_03660"/>
<evidence type="ECO:0000256" key="3">
    <source>
        <dbReference type="ARBA" id="ARBA00022989"/>
    </source>
</evidence>
<feature type="transmembrane region" description="Helical" evidence="5">
    <location>
        <begin position="6"/>
        <end position="31"/>
    </location>
</feature>
<dbReference type="AlphaFoldDB" id="A0AAD1D2T3"/>
<evidence type="ECO:0000313" key="9">
    <source>
        <dbReference type="Proteomes" id="UP000276029"/>
    </source>
</evidence>
<dbReference type="PANTHER" id="PTHR10361:SF24">
    <property type="entry name" value="P3 PROTEIN"/>
    <property type="match status" value="1"/>
</dbReference>
<gene>
    <name evidence="7" type="ORF">DFR51_2166</name>
    <name evidence="6" type="ORF">SmB9_03660</name>
</gene>
<keyword evidence="4 5" id="KW-0472">Membrane</keyword>
<protein>
    <submittedName>
        <fullName evidence="7">BASS family bile acid:Na+ symporter</fullName>
    </submittedName>
    <submittedName>
        <fullName evidence="6">Sodium transporter</fullName>
    </submittedName>
</protein>
<reference evidence="7 9" key="2">
    <citation type="submission" date="2018-10" db="EMBL/GenBank/DDBJ databases">
        <title>Genomic Encyclopedia of Type Strains, Phase IV (KMG-IV): sequencing the most valuable type-strain genomes for metagenomic binning, comparative biology and taxonomic classification.</title>
        <authorList>
            <person name="Goeker M."/>
        </authorList>
    </citation>
    <scope>NUCLEOTIDE SEQUENCE [LARGE SCALE GENOMIC DNA]</scope>
    <source>
        <strain evidence="7 9">DSM 19791</strain>
    </source>
</reference>
<dbReference type="Gene3D" id="1.20.1530.20">
    <property type="match status" value="1"/>
</dbReference>
<feature type="transmembrane region" description="Helical" evidence="5">
    <location>
        <begin position="199"/>
        <end position="223"/>
    </location>
</feature>
<feature type="transmembrane region" description="Helical" evidence="5">
    <location>
        <begin position="173"/>
        <end position="193"/>
    </location>
</feature>
<evidence type="ECO:0000256" key="1">
    <source>
        <dbReference type="ARBA" id="ARBA00004141"/>
    </source>
</evidence>
<dbReference type="EMBL" id="AP018711">
    <property type="protein sequence ID" value="BBE32708.1"/>
    <property type="molecule type" value="Genomic_DNA"/>
</dbReference>
<evidence type="ECO:0000256" key="4">
    <source>
        <dbReference type="ARBA" id="ARBA00023136"/>
    </source>
</evidence>
<feature type="transmembrane region" description="Helical" evidence="5">
    <location>
        <begin position="235"/>
        <end position="260"/>
    </location>
</feature>
<feature type="transmembrane region" description="Helical" evidence="5">
    <location>
        <begin position="72"/>
        <end position="92"/>
    </location>
</feature>
<accession>A0AAD1D2T3</accession>
<dbReference type="GO" id="GO:0016020">
    <property type="term" value="C:membrane"/>
    <property type="evidence" value="ECO:0007669"/>
    <property type="project" value="UniProtKB-SubCell"/>
</dbReference>
<evidence type="ECO:0000256" key="5">
    <source>
        <dbReference type="SAM" id="Phobius"/>
    </source>
</evidence>
<name>A0AAD1D2T3_SPHMI</name>
<dbReference type="InterPro" id="IPR004710">
    <property type="entry name" value="Bilac:Na_transpt"/>
</dbReference>
<feature type="transmembrane region" description="Helical" evidence="5">
    <location>
        <begin position="43"/>
        <end position="66"/>
    </location>
</feature>
<feature type="transmembrane region" description="Helical" evidence="5">
    <location>
        <begin position="143"/>
        <end position="161"/>
    </location>
</feature>
<feature type="transmembrane region" description="Helical" evidence="5">
    <location>
        <begin position="99"/>
        <end position="123"/>
    </location>
</feature>
<dbReference type="Pfam" id="PF01758">
    <property type="entry name" value="SBF"/>
    <property type="match status" value="1"/>
</dbReference>
<organism evidence="6 8">
    <name type="scientific">Sphingosinicella microcystinivorans</name>
    <dbReference type="NCBI Taxonomy" id="335406"/>
    <lineage>
        <taxon>Bacteria</taxon>
        <taxon>Pseudomonadati</taxon>
        <taxon>Pseudomonadota</taxon>
        <taxon>Alphaproteobacteria</taxon>
        <taxon>Sphingomonadales</taxon>
        <taxon>Sphingosinicellaceae</taxon>
        <taxon>Sphingosinicella</taxon>
    </lineage>
</organism>